<evidence type="ECO:0000256" key="1">
    <source>
        <dbReference type="SAM" id="Phobius"/>
    </source>
</evidence>
<accession>X1KFR1</accession>
<name>X1KFR1_9ZZZZ</name>
<keyword evidence="1" id="KW-1133">Transmembrane helix</keyword>
<comment type="caution">
    <text evidence="2">The sequence shown here is derived from an EMBL/GenBank/DDBJ whole genome shotgun (WGS) entry which is preliminary data.</text>
</comment>
<keyword evidence="1" id="KW-0812">Transmembrane</keyword>
<gene>
    <name evidence="2" type="ORF">S03H2_60399</name>
</gene>
<protein>
    <submittedName>
        <fullName evidence="2">Uncharacterized protein</fullName>
    </submittedName>
</protein>
<evidence type="ECO:0000313" key="2">
    <source>
        <dbReference type="EMBL" id="GAH88979.1"/>
    </source>
</evidence>
<organism evidence="2">
    <name type="scientific">marine sediment metagenome</name>
    <dbReference type="NCBI Taxonomy" id="412755"/>
    <lineage>
        <taxon>unclassified sequences</taxon>
        <taxon>metagenomes</taxon>
        <taxon>ecological metagenomes</taxon>
    </lineage>
</organism>
<dbReference type="EMBL" id="BARU01038917">
    <property type="protein sequence ID" value="GAH88979.1"/>
    <property type="molecule type" value="Genomic_DNA"/>
</dbReference>
<reference evidence="2" key="1">
    <citation type="journal article" date="2014" name="Front. Microbiol.">
        <title>High frequency of phylogenetically diverse reductive dehalogenase-homologous genes in deep subseafloor sedimentary metagenomes.</title>
        <authorList>
            <person name="Kawai M."/>
            <person name="Futagami T."/>
            <person name="Toyoda A."/>
            <person name="Takaki Y."/>
            <person name="Nishi S."/>
            <person name="Hori S."/>
            <person name="Arai W."/>
            <person name="Tsubouchi T."/>
            <person name="Morono Y."/>
            <person name="Uchiyama I."/>
            <person name="Ito T."/>
            <person name="Fujiyama A."/>
            <person name="Inagaki F."/>
            <person name="Takami H."/>
        </authorList>
    </citation>
    <scope>NUCLEOTIDE SEQUENCE</scope>
    <source>
        <strain evidence="2">Expedition CK06-06</strain>
    </source>
</reference>
<proteinExistence type="predicted"/>
<dbReference type="AlphaFoldDB" id="X1KFR1"/>
<keyword evidence="1" id="KW-0472">Membrane</keyword>
<feature type="transmembrane region" description="Helical" evidence="1">
    <location>
        <begin position="173"/>
        <end position="191"/>
    </location>
</feature>
<sequence length="215" mass="24043">TIIQVCSTCTFVNITISTSRGIIESNIETTNNGSGNWIYALTPTVSSRHDVTGVGDKDGVDSAFATYFDVTPSGKISSTGDSILYALFTLISFGWICLLSFFILIMPSSNEKDDKGFEGKVIKIKYFRVLLISFLWPSIILLLNFLNGLAINFTALSMFAGTLGFLFETMLRLAWPFTIIIIAWIIVMLIHDTNVNKQLDRFDKFNPFRSDNGRF</sequence>
<feature type="transmembrane region" description="Helical" evidence="1">
    <location>
        <begin position="83"/>
        <end position="105"/>
    </location>
</feature>
<feature type="transmembrane region" description="Helical" evidence="1">
    <location>
        <begin position="126"/>
        <end position="143"/>
    </location>
</feature>
<feature type="non-terminal residue" evidence="2">
    <location>
        <position position="1"/>
    </location>
</feature>